<gene>
    <name evidence="7" type="ORF">EKH83_08420</name>
</gene>
<dbReference type="SUPFAM" id="SSF52518">
    <property type="entry name" value="Thiamin diphosphate-binding fold (THDP-binding)"/>
    <property type="match status" value="2"/>
</dbReference>
<feature type="domain" description="Thiamine pyrophosphate enzyme TPP-binding" evidence="5">
    <location>
        <begin position="380"/>
        <end position="526"/>
    </location>
</feature>
<dbReference type="InterPro" id="IPR029061">
    <property type="entry name" value="THDP-binding"/>
</dbReference>
<dbReference type="GO" id="GO:0000287">
    <property type="term" value="F:magnesium ion binding"/>
    <property type="evidence" value="ECO:0007669"/>
    <property type="project" value="InterPro"/>
</dbReference>
<dbReference type="PANTHER" id="PTHR42981:SF2">
    <property type="entry name" value="PYRUVATE DEHYDROGENASE [UBIQUINONE]"/>
    <property type="match status" value="1"/>
</dbReference>
<name>A0A4V1KIG9_9SPHI</name>
<dbReference type="GO" id="GO:0030976">
    <property type="term" value="F:thiamine pyrophosphate binding"/>
    <property type="evidence" value="ECO:0007669"/>
    <property type="project" value="InterPro"/>
</dbReference>
<evidence type="ECO:0000256" key="2">
    <source>
        <dbReference type="ARBA" id="ARBA00023052"/>
    </source>
</evidence>
<dbReference type="AlphaFoldDB" id="A0A4V1KIG9"/>
<evidence type="ECO:0000259" key="5">
    <source>
        <dbReference type="Pfam" id="PF02775"/>
    </source>
</evidence>
<dbReference type="EMBL" id="RXOC01000004">
    <property type="protein sequence ID" value="RXF70652.1"/>
    <property type="molecule type" value="Genomic_DNA"/>
</dbReference>
<dbReference type="CDD" id="cd02014">
    <property type="entry name" value="TPP_POX"/>
    <property type="match status" value="1"/>
</dbReference>
<evidence type="ECO:0000313" key="7">
    <source>
        <dbReference type="EMBL" id="RXF70652.1"/>
    </source>
</evidence>
<dbReference type="Gene3D" id="3.40.50.1220">
    <property type="entry name" value="TPP-binding domain"/>
    <property type="match status" value="1"/>
</dbReference>
<sequence>MAKKVAEQLVEMLIDSGIKRIYAVTGDSLNEVNDAVRRSGKIDWIHVRHEEAGAYAAAAEAELEGLACCAGSSGPGHVHLINGLYDAHRSGAPVIAIASTCPSGEFGTDFFQETNTIKLFDDCSSYNVLANTPVQFPRMMQQALQHAYHRKGVAVIGLPGDVAGMEAEESVAATGAFPGAAVMRPSDADLQTFADMVNSSKKTTIFCGIGCRHAHHEVVALADKVKAPVGYSFRGKMYVQHHNPYEVGMTGLLGLPSAYHAMQECDLLILLGTDFPYTNFLPKHCKIIQVDVKPEVIGRRAKVTLGLGGTVKDTIQGLLPLLNEKKDDEFLKDQLDFYAKVKKAIRVYVDDPGDTDLIHPEYVCSVINELAADNAIFTVDTGMSCVWGARYLDATGKREMLGSFNHGSMANAMPQAIGAALARPHQQIIALCGDGGLSMLLGDLSTIKQYNLPVKLIVFNNRSLGMVKLEMEVGGLSDWQTDMPDTDFAAIAEAMGIKGFTAHTPREARTAIGMALAAEGPALVNILTDPNALAMPPKATFDQMKGFAVSMTKMMFNGKADEVIAIIKSNYKHIAGII</sequence>
<dbReference type="InterPro" id="IPR029035">
    <property type="entry name" value="DHS-like_NAD/FAD-binding_dom"/>
</dbReference>
<dbReference type="PROSITE" id="PS00187">
    <property type="entry name" value="TPP_ENZYMES"/>
    <property type="match status" value="1"/>
</dbReference>
<feature type="domain" description="Thiamine pyrophosphate enzyme central" evidence="4">
    <location>
        <begin position="191"/>
        <end position="318"/>
    </location>
</feature>
<proteinExistence type="inferred from homology"/>
<dbReference type="GO" id="GO:0003824">
    <property type="term" value="F:catalytic activity"/>
    <property type="evidence" value="ECO:0007669"/>
    <property type="project" value="InterPro"/>
</dbReference>
<dbReference type="InterPro" id="IPR047211">
    <property type="entry name" value="POXB-like"/>
</dbReference>
<dbReference type="SUPFAM" id="SSF52467">
    <property type="entry name" value="DHS-like NAD/FAD-binding domain"/>
    <property type="match status" value="1"/>
</dbReference>
<accession>A0A4V1KIG9</accession>
<dbReference type="InterPro" id="IPR011766">
    <property type="entry name" value="TPP_enzyme_TPP-bd"/>
</dbReference>
<dbReference type="Proteomes" id="UP000290848">
    <property type="component" value="Unassembled WGS sequence"/>
</dbReference>
<dbReference type="InterPro" id="IPR012000">
    <property type="entry name" value="Thiamin_PyroP_enz_cen_dom"/>
</dbReference>
<dbReference type="Pfam" id="PF00205">
    <property type="entry name" value="TPP_enzyme_M"/>
    <property type="match status" value="1"/>
</dbReference>
<comment type="caution">
    <text evidence="7">The sequence shown here is derived from an EMBL/GenBank/DDBJ whole genome shotgun (WGS) entry which is preliminary data.</text>
</comment>
<dbReference type="InterPro" id="IPR047212">
    <property type="entry name" value="TPP_POXB-like"/>
</dbReference>
<feature type="domain" description="Thiamine pyrophosphate enzyme N-terminal TPP-binding" evidence="6">
    <location>
        <begin position="4"/>
        <end position="116"/>
    </location>
</feature>
<evidence type="ECO:0000259" key="6">
    <source>
        <dbReference type="Pfam" id="PF02776"/>
    </source>
</evidence>
<protein>
    <submittedName>
        <fullName evidence="7">Ubiquinone-dependent pyruvate dehydrogenase</fullName>
    </submittedName>
</protein>
<comment type="similarity">
    <text evidence="1 3">Belongs to the TPP enzyme family.</text>
</comment>
<dbReference type="PANTHER" id="PTHR42981">
    <property type="entry name" value="PYRUVATE DEHYDROGENASE [UBIQUINONE]"/>
    <property type="match status" value="1"/>
</dbReference>
<dbReference type="GO" id="GO:0019752">
    <property type="term" value="P:carboxylic acid metabolic process"/>
    <property type="evidence" value="ECO:0007669"/>
    <property type="project" value="UniProtKB-ARBA"/>
</dbReference>
<keyword evidence="2 3" id="KW-0786">Thiamine pyrophosphate</keyword>
<organism evidence="7 8">
    <name type="scientific">Arcticibacter tournemirensis</name>
    <dbReference type="NCBI Taxonomy" id="699437"/>
    <lineage>
        <taxon>Bacteria</taxon>
        <taxon>Pseudomonadati</taxon>
        <taxon>Bacteroidota</taxon>
        <taxon>Sphingobacteriia</taxon>
        <taxon>Sphingobacteriales</taxon>
        <taxon>Sphingobacteriaceae</taxon>
        <taxon>Arcticibacter</taxon>
    </lineage>
</organism>
<evidence type="ECO:0000259" key="4">
    <source>
        <dbReference type="Pfam" id="PF00205"/>
    </source>
</evidence>
<keyword evidence="7" id="KW-0830">Ubiquinone</keyword>
<dbReference type="Pfam" id="PF02776">
    <property type="entry name" value="TPP_enzyme_N"/>
    <property type="match status" value="1"/>
</dbReference>
<dbReference type="InterPro" id="IPR012001">
    <property type="entry name" value="Thiamin_PyroP_enz_TPP-bd_dom"/>
</dbReference>
<dbReference type="Pfam" id="PF02775">
    <property type="entry name" value="TPP_enzyme_C"/>
    <property type="match status" value="1"/>
</dbReference>
<evidence type="ECO:0000256" key="3">
    <source>
        <dbReference type="RuleBase" id="RU362132"/>
    </source>
</evidence>
<dbReference type="RefSeq" id="WP_128768957.1">
    <property type="nucleotide sequence ID" value="NZ_RXOC01000004.1"/>
</dbReference>
<keyword evidence="7" id="KW-0670">Pyruvate</keyword>
<evidence type="ECO:0000313" key="8">
    <source>
        <dbReference type="Proteomes" id="UP000290848"/>
    </source>
</evidence>
<reference evidence="7 8" key="1">
    <citation type="submission" date="2018-12" db="EMBL/GenBank/DDBJ databases">
        <title>The Draft Genome Sequence of the Soil Bacterium Pedobacter tournemirensis R1.</title>
        <authorList>
            <person name="He J."/>
        </authorList>
    </citation>
    <scope>NUCLEOTIDE SEQUENCE [LARGE SCALE GENOMIC DNA]</scope>
    <source>
        <strain evidence="7 8">R1</strain>
    </source>
</reference>
<dbReference type="Gene3D" id="3.40.50.970">
    <property type="match status" value="2"/>
</dbReference>
<dbReference type="InterPro" id="IPR000399">
    <property type="entry name" value="TPP-bd_CS"/>
</dbReference>
<evidence type="ECO:0000256" key="1">
    <source>
        <dbReference type="ARBA" id="ARBA00007812"/>
    </source>
</evidence>